<proteinExistence type="inferred from homology"/>
<accession>A0A498LYM0</accession>
<keyword evidence="5" id="KW-0524">Neurogenesis</keyword>
<keyword evidence="9" id="KW-0804">Transcription</keyword>
<evidence type="ECO:0000256" key="12">
    <source>
        <dbReference type="RuleBase" id="RU000682"/>
    </source>
</evidence>
<dbReference type="InterPro" id="IPR036388">
    <property type="entry name" value="WH-like_DNA-bd_sf"/>
</dbReference>
<evidence type="ECO:0000256" key="9">
    <source>
        <dbReference type="ARBA" id="ARBA00023163"/>
    </source>
</evidence>
<keyword evidence="3" id="KW-0217">Developmental protein</keyword>
<evidence type="ECO:0000256" key="10">
    <source>
        <dbReference type="ARBA" id="ARBA00023242"/>
    </source>
</evidence>
<dbReference type="PROSITE" id="PS00034">
    <property type="entry name" value="PAIRED_1"/>
    <property type="match status" value="1"/>
</dbReference>
<feature type="domain" description="Homeobox" evidence="14">
    <location>
        <begin position="169"/>
        <end position="229"/>
    </location>
</feature>
<dbReference type="SMART" id="SM00351">
    <property type="entry name" value="PAX"/>
    <property type="match status" value="1"/>
</dbReference>
<dbReference type="SMART" id="SM00389">
    <property type="entry name" value="HOX"/>
    <property type="match status" value="1"/>
</dbReference>
<dbReference type="InterPro" id="IPR001523">
    <property type="entry name" value="Paired_dom"/>
</dbReference>
<evidence type="ECO:0000256" key="7">
    <source>
        <dbReference type="ARBA" id="ARBA00023125"/>
    </source>
</evidence>
<dbReference type="Pfam" id="PF00292">
    <property type="entry name" value="PAX"/>
    <property type="match status" value="1"/>
</dbReference>
<evidence type="ECO:0000256" key="3">
    <source>
        <dbReference type="ARBA" id="ARBA00022473"/>
    </source>
</evidence>
<dbReference type="PANTHER" id="PTHR45636:SF17">
    <property type="entry name" value="PAIRED BOX PROTEIN PAX-3"/>
    <property type="match status" value="1"/>
</dbReference>
<dbReference type="Gene3D" id="1.10.10.60">
    <property type="entry name" value="Homeodomain-like"/>
    <property type="match status" value="1"/>
</dbReference>
<evidence type="ECO:0000256" key="2">
    <source>
        <dbReference type="ARBA" id="ARBA00005733"/>
    </source>
</evidence>
<evidence type="ECO:0000259" key="14">
    <source>
        <dbReference type="PROSITE" id="PS50071"/>
    </source>
</evidence>
<keyword evidence="17" id="KW-1185">Reference proteome</keyword>
<dbReference type="PRINTS" id="PR00027">
    <property type="entry name" value="PAIREDBOX"/>
</dbReference>
<dbReference type="InterPro" id="IPR009057">
    <property type="entry name" value="Homeodomain-like_sf"/>
</dbReference>
<evidence type="ECO:0000256" key="6">
    <source>
        <dbReference type="ARBA" id="ARBA00023015"/>
    </source>
</evidence>
<dbReference type="InterPro" id="IPR043182">
    <property type="entry name" value="PAIRED_DNA-bd_dom"/>
</dbReference>
<dbReference type="InterPro" id="IPR022106">
    <property type="entry name" value="Pax7_C"/>
</dbReference>
<keyword evidence="10 11" id="KW-0539">Nucleus</keyword>
<gene>
    <name evidence="16" type="ORF">ROHU_029833</name>
</gene>
<dbReference type="FunFam" id="1.10.10.10:FF:000031">
    <property type="entry name" value="Paired box protein Pax-7"/>
    <property type="match status" value="1"/>
</dbReference>
<dbReference type="Gene3D" id="1.10.10.10">
    <property type="entry name" value="Winged helix-like DNA-binding domain superfamily/Winged helix DNA-binding domain"/>
    <property type="match status" value="2"/>
</dbReference>
<dbReference type="PANTHER" id="PTHR45636">
    <property type="entry name" value="PAIRED BOX PROTEIN PAX-6-RELATED-RELATED"/>
    <property type="match status" value="1"/>
</dbReference>
<dbReference type="GO" id="GO:0009653">
    <property type="term" value="P:anatomical structure morphogenesis"/>
    <property type="evidence" value="ECO:0007669"/>
    <property type="project" value="UniProtKB-ARBA"/>
</dbReference>
<dbReference type="Pfam" id="PF12360">
    <property type="entry name" value="Pax7"/>
    <property type="match status" value="1"/>
</dbReference>
<dbReference type="PROSITE" id="PS00027">
    <property type="entry name" value="HOMEOBOX_1"/>
    <property type="match status" value="1"/>
</dbReference>
<dbReference type="FunFam" id="1.10.10.60:FF:000035">
    <property type="entry name" value="paired box protein Pax-3 isoform X2"/>
    <property type="match status" value="1"/>
</dbReference>
<dbReference type="GO" id="GO:0007399">
    <property type="term" value="P:nervous system development"/>
    <property type="evidence" value="ECO:0007669"/>
    <property type="project" value="UniProtKB-KW"/>
</dbReference>
<dbReference type="CDD" id="cd00131">
    <property type="entry name" value="PAX"/>
    <property type="match status" value="1"/>
</dbReference>
<dbReference type="Pfam" id="PF18744">
    <property type="entry name" value="SNAD1"/>
    <property type="match status" value="2"/>
</dbReference>
<evidence type="ECO:0000256" key="13">
    <source>
        <dbReference type="SAM" id="MobiDB-lite"/>
    </source>
</evidence>
<feature type="region of interest" description="Disordered" evidence="13">
    <location>
        <begin position="1"/>
        <end position="22"/>
    </location>
</feature>
<dbReference type="Pfam" id="PF00046">
    <property type="entry name" value="Homeodomain"/>
    <property type="match status" value="1"/>
</dbReference>
<dbReference type="InterPro" id="IPR040958">
    <property type="entry name" value="SNAD1"/>
</dbReference>
<dbReference type="SUPFAM" id="SSF46689">
    <property type="entry name" value="Homeodomain-like"/>
    <property type="match status" value="2"/>
</dbReference>
<comment type="caution">
    <text evidence="16">The sequence shown here is derived from an EMBL/GenBank/DDBJ whole genome shotgun (WGS) entry which is preliminary data.</text>
</comment>
<name>A0A498LYM0_LABRO</name>
<comment type="subcellular location">
    <subcellularLocation>
        <location evidence="1 11 12">Nucleus</location>
    </subcellularLocation>
</comment>
<dbReference type="CDD" id="cd00086">
    <property type="entry name" value="homeodomain"/>
    <property type="match status" value="1"/>
</dbReference>
<feature type="DNA-binding region" description="Homeobox" evidence="11">
    <location>
        <begin position="171"/>
        <end position="230"/>
    </location>
</feature>
<evidence type="ECO:0000313" key="16">
    <source>
        <dbReference type="EMBL" id="RXN11964.1"/>
    </source>
</evidence>
<feature type="region of interest" description="Disordered" evidence="13">
    <location>
        <begin position="257"/>
        <end position="301"/>
    </location>
</feature>
<dbReference type="GO" id="GO:0005634">
    <property type="term" value="C:nucleus"/>
    <property type="evidence" value="ECO:0007669"/>
    <property type="project" value="UniProtKB-SubCell"/>
</dbReference>
<dbReference type="GO" id="GO:0000978">
    <property type="term" value="F:RNA polymerase II cis-regulatory region sequence-specific DNA binding"/>
    <property type="evidence" value="ECO:0007669"/>
    <property type="project" value="TreeGrafter"/>
</dbReference>
<dbReference type="PROSITE" id="PS51057">
    <property type="entry name" value="PAIRED_2"/>
    <property type="match status" value="1"/>
</dbReference>
<dbReference type="InterPro" id="IPR017970">
    <property type="entry name" value="Homeobox_CS"/>
</dbReference>
<evidence type="ECO:0000256" key="1">
    <source>
        <dbReference type="ARBA" id="ARBA00004123"/>
    </source>
</evidence>
<evidence type="ECO:0000256" key="11">
    <source>
        <dbReference type="PROSITE-ProRule" id="PRU00108"/>
    </source>
</evidence>
<dbReference type="Proteomes" id="UP000290572">
    <property type="component" value="Unassembled WGS sequence"/>
</dbReference>
<evidence type="ECO:0000313" key="17">
    <source>
        <dbReference type="Proteomes" id="UP000290572"/>
    </source>
</evidence>
<dbReference type="GO" id="GO:0000981">
    <property type="term" value="F:DNA-binding transcription factor activity, RNA polymerase II-specific"/>
    <property type="evidence" value="ECO:0007669"/>
    <property type="project" value="InterPro"/>
</dbReference>
<protein>
    <submittedName>
        <fullName evidence="16">Paired box Pax-3 isoform X3</fullName>
    </submittedName>
</protein>
<evidence type="ECO:0000256" key="4">
    <source>
        <dbReference type="ARBA" id="ARBA00022724"/>
    </source>
</evidence>
<sequence length="871" mass="96939">MSGLAGTVPRMMRPPLSQNYPRSGFPMEVSTPLGQGRVNQLGGVFINGRPLPNHIRHKIVEMAHHGIRPCVISRQLRVSHGCVSKILCRYQETGSIRPGAIGGNKSKTTSPDVEKRVEEYKRENPGIFSWEIRDKLLKDGMCDRNNVPSASPSDEGSDVESEPDLPLKRKQRRSRTTFTAEQLEELERAFERTHYPDIYTREELAQRAKLTEARVQVWFSNRRARWRKQAGASQLMAFNHLIPGGFSHPAVSSLSSYQLSESPYPPAGLSQDSSTVHRPQPLPPHSGHQSSGGAGQEGGASYCLSSRHGYTGYSDTFGPHNSHGNSAINNGLSSQVMGLISPAGVSHQTQAEFSLSSLSGALDSGGSVSSGCSQRVESLSSLPALSNLPSPQSYGPASFYSMEHSAPYQYSQYGQSKKFTMILSGLLPLFLLPDCTESIDGDSVDISTLARIIHFFEQNYKRVDKDGHPRQYAVAINVPKHQCQPNFSPAQNNFLTQEKATNVKNAITDETNTLYQGAELIAAGTRKMKGYNMHSESLLLNPADNSPMTKLLKKRKDSCSVFYTLESPCVNSCLNEAKNHNILKALKNWKEHRGIKAFVFKNIWKHDPEKDLQTEFKQIVAHVPLFRCKFTVFLSGLLLLFLLSDWTESVEGENVDINTLARIINFVEHNYKRVDKDGHPRQYAVAINVPKDKCQQNFSPAQNNFLTQENAANVKNAITDETNALYQGAELIAAGTRKVVISKKKQYNMHSESLLLNPADNSPMTKLLNKRKDGCSVFYSFESPCVDTCLDATGSHSILNALKNWKEHDGIKAFVFKNFWKFDTKKDLQTKFKQIVAHVPLYRCLSENECYACNGEGNTPIDAHCLPPPEN</sequence>
<organism evidence="16 17">
    <name type="scientific">Labeo rohita</name>
    <name type="common">Indian major carp</name>
    <name type="synonym">Cyprinus rohita</name>
    <dbReference type="NCBI Taxonomy" id="84645"/>
    <lineage>
        <taxon>Eukaryota</taxon>
        <taxon>Metazoa</taxon>
        <taxon>Chordata</taxon>
        <taxon>Craniata</taxon>
        <taxon>Vertebrata</taxon>
        <taxon>Euteleostomi</taxon>
        <taxon>Actinopterygii</taxon>
        <taxon>Neopterygii</taxon>
        <taxon>Teleostei</taxon>
        <taxon>Ostariophysi</taxon>
        <taxon>Cypriniformes</taxon>
        <taxon>Cyprinidae</taxon>
        <taxon>Labeoninae</taxon>
        <taxon>Labeonini</taxon>
        <taxon>Labeo</taxon>
    </lineage>
</organism>
<feature type="domain" description="Paired" evidence="15">
    <location>
        <begin position="34"/>
        <end position="160"/>
    </location>
</feature>
<keyword evidence="8 11" id="KW-0371">Homeobox</keyword>
<dbReference type="STRING" id="84645.A0A498LYM0"/>
<keyword evidence="4" id="KW-0563">Paired box</keyword>
<keyword evidence="7 11" id="KW-0238">DNA-binding</keyword>
<dbReference type="PROSITE" id="PS50071">
    <property type="entry name" value="HOMEOBOX_2"/>
    <property type="match status" value="1"/>
</dbReference>
<keyword evidence="6" id="KW-0805">Transcription regulation</keyword>
<dbReference type="InterPro" id="IPR043565">
    <property type="entry name" value="PAX_fam"/>
</dbReference>
<evidence type="ECO:0000256" key="5">
    <source>
        <dbReference type="ARBA" id="ARBA00022902"/>
    </source>
</evidence>
<dbReference type="AlphaFoldDB" id="A0A498LYM0"/>
<evidence type="ECO:0000259" key="15">
    <source>
        <dbReference type="PROSITE" id="PS51057"/>
    </source>
</evidence>
<reference evidence="16 17" key="1">
    <citation type="submission" date="2018-03" db="EMBL/GenBank/DDBJ databases">
        <title>Draft genome sequence of Rohu Carp (Labeo rohita).</title>
        <authorList>
            <person name="Das P."/>
            <person name="Kushwaha B."/>
            <person name="Joshi C.G."/>
            <person name="Kumar D."/>
            <person name="Nagpure N.S."/>
            <person name="Sahoo L."/>
            <person name="Das S.P."/>
            <person name="Bit A."/>
            <person name="Patnaik S."/>
            <person name="Meher P.K."/>
            <person name="Jayasankar P."/>
            <person name="Koringa P.G."/>
            <person name="Patel N.V."/>
            <person name="Hinsu A.T."/>
            <person name="Kumar R."/>
            <person name="Pandey M."/>
            <person name="Agarwal S."/>
            <person name="Srivastava S."/>
            <person name="Singh M."/>
            <person name="Iquebal M.A."/>
            <person name="Jaiswal S."/>
            <person name="Angadi U.B."/>
            <person name="Kumar N."/>
            <person name="Raza M."/>
            <person name="Shah T.M."/>
            <person name="Rai A."/>
            <person name="Jena J.K."/>
        </authorList>
    </citation>
    <scope>NUCLEOTIDE SEQUENCE [LARGE SCALE GENOMIC DNA]</scope>
    <source>
        <strain evidence="16">DASCIFA01</strain>
        <tissue evidence="16">Testis</tissue>
    </source>
</reference>
<feature type="region of interest" description="Disordered" evidence="13">
    <location>
        <begin position="141"/>
        <end position="178"/>
    </location>
</feature>
<comment type="similarity">
    <text evidence="2">Belongs to the paired homeobox family.</text>
</comment>
<evidence type="ECO:0000256" key="8">
    <source>
        <dbReference type="ARBA" id="ARBA00023155"/>
    </source>
</evidence>
<dbReference type="InterPro" id="IPR001356">
    <property type="entry name" value="HD"/>
</dbReference>
<dbReference type="EMBL" id="QBIY01013101">
    <property type="protein sequence ID" value="RXN11964.1"/>
    <property type="molecule type" value="Genomic_DNA"/>
</dbReference>